<dbReference type="EMBL" id="FZNP01000004">
    <property type="protein sequence ID" value="SNR57979.1"/>
    <property type="molecule type" value="Genomic_DNA"/>
</dbReference>
<evidence type="ECO:0000313" key="3">
    <source>
        <dbReference type="Proteomes" id="UP000198420"/>
    </source>
</evidence>
<dbReference type="AlphaFoldDB" id="A0A238XJ47"/>
<keyword evidence="2" id="KW-0862">Zinc</keyword>
<dbReference type="InterPro" id="IPR047951">
    <property type="entry name" value="Transpos_ISL3"/>
</dbReference>
<dbReference type="OrthoDB" id="3238779at2"/>
<name>A0A238XJ47_9ACTN</name>
<feature type="domain" description="Transposase IS204/IS1001/IS1096/IS1165 zinc-finger" evidence="1">
    <location>
        <begin position="41"/>
        <end position="83"/>
    </location>
</feature>
<dbReference type="PANTHER" id="PTHR33498">
    <property type="entry name" value="TRANSPOSASE FOR INSERTION SEQUENCE ELEMENT IS1557"/>
    <property type="match status" value="1"/>
</dbReference>
<dbReference type="InterPro" id="IPR029261">
    <property type="entry name" value="Transposase_Znf"/>
</dbReference>
<dbReference type="Pfam" id="PF14690">
    <property type="entry name" value="Zn_ribbon_ISL3"/>
    <property type="match status" value="1"/>
</dbReference>
<dbReference type="PANTHER" id="PTHR33498:SF1">
    <property type="entry name" value="TRANSPOSASE FOR INSERTION SEQUENCE ELEMENT IS1557"/>
    <property type="match status" value="1"/>
</dbReference>
<evidence type="ECO:0000313" key="2">
    <source>
        <dbReference type="EMBL" id="SNR57979.1"/>
    </source>
</evidence>
<dbReference type="GO" id="GO:0008270">
    <property type="term" value="F:zinc ion binding"/>
    <property type="evidence" value="ECO:0007669"/>
    <property type="project" value="UniProtKB-KW"/>
</dbReference>
<keyword evidence="2" id="KW-0863">Zinc-finger</keyword>
<accession>A0A238XJ47</accession>
<dbReference type="RefSeq" id="WP_089311950.1">
    <property type="nucleotide sequence ID" value="NZ_FZNP01000004.1"/>
</dbReference>
<sequence length="162" mass="17942">MSITEVLTVLFPHLADVCVERVSLVGRSVRIRARTRAVEAICPKYGHTATRVHSRYERRLCDWPVAGQKTILHLQVRRLFCRNIGCTKKTFAEQVPGLTVRHGRRSARLTEALRSIALALGGRAAERLAGRLVSTVGRSTLLRLIRGSGRSTTTDTPCAGDR</sequence>
<keyword evidence="2" id="KW-0479">Metal-binding</keyword>
<keyword evidence="3" id="KW-1185">Reference proteome</keyword>
<dbReference type="Proteomes" id="UP000198420">
    <property type="component" value="Unassembled WGS sequence"/>
</dbReference>
<reference evidence="3" key="1">
    <citation type="submission" date="2017-06" db="EMBL/GenBank/DDBJ databases">
        <authorList>
            <person name="Varghese N."/>
            <person name="Submissions S."/>
        </authorList>
    </citation>
    <scope>NUCLEOTIDE SEQUENCE [LARGE SCALE GENOMIC DNA]</scope>
    <source>
        <strain evidence="3">DSM 44485</strain>
    </source>
</reference>
<evidence type="ECO:0000259" key="1">
    <source>
        <dbReference type="Pfam" id="PF14690"/>
    </source>
</evidence>
<gene>
    <name evidence="2" type="ORF">SAMN06265355_104328</name>
</gene>
<proteinExistence type="predicted"/>
<organism evidence="2 3">
    <name type="scientific">Actinomadura mexicana</name>
    <dbReference type="NCBI Taxonomy" id="134959"/>
    <lineage>
        <taxon>Bacteria</taxon>
        <taxon>Bacillati</taxon>
        <taxon>Actinomycetota</taxon>
        <taxon>Actinomycetes</taxon>
        <taxon>Streptosporangiales</taxon>
        <taxon>Thermomonosporaceae</taxon>
        <taxon>Actinomadura</taxon>
    </lineage>
</organism>
<protein>
    <submittedName>
        <fullName evidence="2">Zinc-finger of transposase IS204/IS1001/IS1096/IS1165</fullName>
    </submittedName>
</protein>